<feature type="transmembrane region" description="Helical" evidence="1">
    <location>
        <begin position="37"/>
        <end position="60"/>
    </location>
</feature>
<keyword evidence="1" id="KW-1133">Transmembrane helix</keyword>
<keyword evidence="3" id="KW-1185">Reference proteome</keyword>
<sequence length="79" mass="8800">MFITSLIGITLALVCLYTSKSIMDEIVRLAVKLTALFLLLCSVTFAPLLIKLLIFMTLLITEKPTFILNKLITEKPTSP</sequence>
<accession>A0A139XAD7</accession>
<protein>
    <submittedName>
        <fullName evidence="2">Uncharacterized protein</fullName>
    </submittedName>
</protein>
<evidence type="ECO:0000256" key="1">
    <source>
        <dbReference type="SAM" id="Phobius"/>
    </source>
</evidence>
<comment type="caution">
    <text evidence="2">The sequence shown here is derived from an EMBL/GenBank/DDBJ whole genome shotgun (WGS) entry which is preliminary data.</text>
</comment>
<organism evidence="2 3">
    <name type="scientific">Scytonema hofmannii PCC 7110</name>
    <dbReference type="NCBI Taxonomy" id="128403"/>
    <lineage>
        <taxon>Bacteria</taxon>
        <taxon>Bacillati</taxon>
        <taxon>Cyanobacteriota</taxon>
        <taxon>Cyanophyceae</taxon>
        <taxon>Nostocales</taxon>
        <taxon>Scytonemataceae</taxon>
        <taxon>Scytonema</taxon>
    </lineage>
</organism>
<dbReference type="STRING" id="128403.WA1_16610"/>
<proteinExistence type="predicted"/>
<name>A0A139XAD7_9CYAN</name>
<keyword evidence="1" id="KW-0472">Membrane</keyword>
<dbReference type="AlphaFoldDB" id="A0A139XAD7"/>
<dbReference type="Proteomes" id="UP000076925">
    <property type="component" value="Unassembled WGS sequence"/>
</dbReference>
<evidence type="ECO:0000313" key="3">
    <source>
        <dbReference type="Proteomes" id="UP000076925"/>
    </source>
</evidence>
<dbReference type="EMBL" id="ANNX02000020">
    <property type="protein sequence ID" value="KYC41664.1"/>
    <property type="molecule type" value="Genomic_DNA"/>
</dbReference>
<keyword evidence="1" id="KW-0812">Transmembrane</keyword>
<reference evidence="2 3" key="1">
    <citation type="journal article" date="2013" name="Genome Biol. Evol.">
        <title>Genomes of Stigonematalean cyanobacteria (subsection V) and the evolution of oxygenic photosynthesis from prokaryotes to plastids.</title>
        <authorList>
            <person name="Dagan T."/>
            <person name="Roettger M."/>
            <person name="Stucken K."/>
            <person name="Landan G."/>
            <person name="Koch R."/>
            <person name="Major P."/>
            <person name="Gould S.B."/>
            <person name="Goremykin V.V."/>
            <person name="Rippka R."/>
            <person name="Tandeau de Marsac N."/>
            <person name="Gugger M."/>
            <person name="Lockhart P.J."/>
            <person name="Allen J.F."/>
            <person name="Brune I."/>
            <person name="Maus I."/>
            <person name="Puhler A."/>
            <person name="Martin W.F."/>
        </authorList>
    </citation>
    <scope>NUCLEOTIDE SEQUENCE [LARGE SCALE GENOMIC DNA]</scope>
    <source>
        <strain evidence="2 3">PCC 7110</strain>
    </source>
</reference>
<evidence type="ECO:0000313" key="2">
    <source>
        <dbReference type="EMBL" id="KYC41664.1"/>
    </source>
</evidence>
<gene>
    <name evidence="2" type="ORF">WA1_16610</name>
</gene>